<dbReference type="GO" id="GO:0022857">
    <property type="term" value="F:transmembrane transporter activity"/>
    <property type="evidence" value="ECO:0007669"/>
    <property type="project" value="UniProtKB-UniRule"/>
</dbReference>
<reference evidence="10 11" key="1">
    <citation type="journal article" date="2015" name="Int. J. Syst. Evol. Microbiol.">
        <title>Gemmobacter intermedius sp. nov., isolated from a white stork (Ciconia ciconia).</title>
        <authorList>
            <person name="Kampfer P."/>
            <person name="Jerzak L."/>
            <person name="Wilharm G."/>
            <person name="Golke J."/>
            <person name="Busse H.J."/>
            <person name="Glaeser S.P."/>
        </authorList>
    </citation>
    <scope>NUCLEOTIDE SEQUENCE [LARGE SCALE GENOMIC DNA]</scope>
    <source>
        <strain evidence="10 11">119/4</strain>
    </source>
</reference>
<dbReference type="PANTHER" id="PTHR33362:SF5">
    <property type="entry name" value="C4-DICARBOXYLATE TRAP TRANSPORTER LARGE PERMEASE PROTEIN DCTM"/>
    <property type="match status" value="1"/>
</dbReference>
<dbReference type="PANTHER" id="PTHR33362">
    <property type="entry name" value="SIALIC ACID TRAP TRANSPORTER PERMEASE PROTEIN SIAT-RELATED"/>
    <property type="match status" value="1"/>
</dbReference>
<evidence type="ECO:0000256" key="3">
    <source>
        <dbReference type="ARBA" id="ARBA00022519"/>
    </source>
</evidence>
<dbReference type="PIRSF" id="PIRSF006066">
    <property type="entry name" value="HI0050"/>
    <property type="match status" value="1"/>
</dbReference>
<keyword evidence="2" id="KW-1003">Cell membrane</keyword>
<evidence type="ECO:0000256" key="8">
    <source>
        <dbReference type="SAM" id="Phobius"/>
    </source>
</evidence>
<feature type="domain" description="TRAP C4-dicarboxylate transport system permease DctM subunit" evidence="9">
    <location>
        <begin position="12"/>
        <end position="426"/>
    </location>
</feature>
<dbReference type="Pfam" id="PF06808">
    <property type="entry name" value="DctM"/>
    <property type="match status" value="1"/>
</dbReference>
<organism evidence="10 11">
    <name type="scientific">Falsigemmobacter intermedius</name>
    <dbReference type="NCBI Taxonomy" id="1553448"/>
    <lineage>
        <taxon>Bacteria</taxon>
        <taxon>Pseudomonadati</taxon>
        <taxon>Pseudomonadota</taxon>
        <taxon>Alphaproteobacteria</taxon>
        <taxon>Rhodobacterales</taxon>
        <taxon>Paracoccaceae</taxon>
        <taxon>Falsigemmobacter</taxon>
    </lineage>
</organism>
<dbReference type="AlphaFoldDB" id="A0A3S3VLI0"/>
<dbReference type="OrthoDB" id="9790209at2"/>
<feature type="transmembrane region" description="Helical" evidence="8">
    <location>
        <begin position="405"/>
        <end position="423"/>
    </location>
</feature>
<dbReference type="EMBL" id="SBLC01000037">
    <property type="protein sequence ID" value="RWY38442.1"/>
    <property type="molecule type" value="Genomic_DNA"/>
</dbReference>
<feature type="transmembrane region" description="Helical" evidence="8">
    <location>
        <begin position="249"/>
        <end position="269"/>
    </location>
</feature>
<evidence type="ECO:0000256" key="5">
    <source>
        <dbReference type="ARBA" id="ARBA00022989"/>
    </source>
</evidence>
<evidence type="ECO:0000259" key="9">
    <source>
        <dbReference type="Pfam" id="PF06808"/>
    </source>
</evidence>
<keyword evidence="11" id="KW-1185">Reference proteome</keyword>
<accession>A0A3S3VLI0</accession>
<protein>
    <submittedName>
        <fullName evidence="10">TRAP transporter large permease</fullName>
    </submittedName>
</protein>
<feature type="transmembrane region" description="Helical" evidence="8">
    <location>
        <begin position="99"/>
        <end position="125"/>
    </location>
</feature>
<evidence type="ECO:0000256" key="2">
    <source>
        <dbReference type="ARBA" id="ARBA00022475"/>
    </source>
</evidence>
<sequence>MSEVEIGITFVALLFGMILIRVPIGFALIAVSFCGIWALLGWRIAWGAIGVVPYHFASNWVLSSVPAFLFMGFFCYHARLTEGLFHAARVWMSGLPGGLAVASVFGCGGFASVTGSSVACSAAMGKIAVPEMTRYGYDKGLATGSVAAGGTIGALIPPSLIMILFAVIAQAPVGKLFMGGLVVGLITLFIYAALIIIRVKINPSLAPPVSESYSMAEKLRALLSTLPVLAILCGVFGGLFAGVFTPTEAGAIGALLSMAVAALSGRFSIDALRKSAFETVTTTTALMLITIGASLLTRFLALSGSGQALTSAILAFGAEPLMIILGITLIYLLLGMFLEPVGCMMLTLPVVLPLITKSGYEVLWFGVFLTKLLEIGMLTPPIGMNVFVIKGVVEKDISLGQIFRGVTWFIVADLLLVAALIFWPEIVTWLPKTFG</sequence>
<evidence type="ECO:0000256" key="7">
    <source>
        <dbReference type="RuleBase" id="RU369079"/>
    </source>
</evidence>
<keyword evidence="6 8" id="KW-0472">Membrane</keyword>
<comment type="subcellular location">
    <subcellularLocation>
        <location evidence="1 7">Cell inner membrane</location>
        <topology evidence="1 7">Multi-pass membrane protein</topology>
    </subcellularLocation>
</comment>
<dbReference type="RefSeq" id="WP_128490539.1">
    <property type="nucleotide sequence ID" value="NZ_JBHLXB010000028.1"/>
</dbReference>
<feature type="transmembrane region" description="Helical" evidence="8">
    <location>
        <begin position="60"/>
        <end position="79"/>
    </location>
</feature>
<feature type="transmembrane region" description="Helical" evidence="8">
    <location>
        <begin position="176"/>
        <end position="199"/>
    </location>
</feature>
<dbReference type="GO" id="GO:0005886">
    <property type="term" value="C:plasma membrane"/>
    <property type="evidence" value="ECO:0007669"/>
    <property type="project" value="UniProtKB-SubCell"/>
</dbReference>
<evidence type="ECO:0000313" key="11">
    <source>
        <dbReference type="Proteomes" id="UP000287168"/>
    </source>
</evidence>
<proteinExistence type="predicted"/>
<comment type="caution">
    <text evidence="10">The sequence shown here is derived from an EMBL/GenBank/DDBJ whole genome shotgun (WGS) entry which is preliminary data.</text>
</comment>
<feature type="transmembrane region" description="Helical" evidence="8">
    <location>
        <begin position="372"/>
        <end position="393"/>
    </location>
</feature>
<feature type="transmembrane region" description="Helical" evidence="8">
    <location>
        <begin position="219"/>
        <end position="243"/>
    </location>
</feature>
<evidence type="ECO:0000256" key="6">
    <source>
        <dbReference type="ARBA" id="ARBA00023136"/>
    </source>
</evidence>
<feature type="transmembrane region" description="Helical" evidence="8">
    <location>
        <begin position="313"/>
        <end position="334"/>
    </location>
</feature>
<gene>
    <name evidence="10" type="ORF">EP867_16340</name>
</gene>
<dbReference type="InterPro" id="IPR004681">
    <property type="entry name" value="TRAP_DctM"/>
</dbReference>
<dbReference type="InterPro" id="IPR010656">
    <property type="entry name" value="DctM"/>
</dbReference>
<evidence type="ECO:0000256" key="1">
    <source>
        <dbReference type="ARBA" id="ARBA00004429"/>
    </source>
</evidence>
<evidence type="ECO:0000256" key="4">
    <source>
        <dbReference type="ARBA" id="ARBA00022692"/>
    </source>
</evidence>
<name>A0A3S3VLI0_9RHOB</name>
<feature type="transmembrane region" description="Helical" evidence="8">
    <location>
        <begin position="281"/>
        <end position="301"/>
    </location>
</feature>
<keyword evidence="5 8" id="KW-1133">Transmembrane helix</keyword>
<feature type="transmembrane region" description="Helical" evidence="8">
    <location>
        <begin position="6"/>
        <end position="39"/>
    </location>
</feature>
<dbReference type="Proteomes" id="UP000287168">
    <property type="component" value="Unassembled WGS sequence"/>
</dbReference>
<evidence type="ECO:0000313" key="10">
    <source>
        <dbReference type="EMBL" id="RWY38442.1"/>
    </source>
</evidence>
<keyword evidence="3 7" id="KW-0997">Cell inner membrane</keyword>
<comment type="function">
    <text evidence="7">Part of the tripartite ATP-independent periplasmic (TRAP) transport system.</text>
</comment>
<keyword evidence="7" id="KW-0813">Transport</keyword>
<feature type="transmembrane region" description="Helical" evidence="8">
    <location>
        <begin position="146"/>
        <end position="170"/>
    </location>
</feature>
<keyword evidence="4 8" id="KW-0812">Transmembrane</keyword>